<evidence type="ECO:0008006" key="4">
    <source>
        <dbReference type="Google" id="ProtNLM"/>
    </source>
</evidence>
<feature type="signal peptide" evidence="1">
    <location>
        <begin position="1"/>
        <end position="27"/>
    </location>
</feature>
<keyword evidence="3" id="KW-1185">Reference proteome</keyword>
<accession>A0A1J6JJ28</accession>
<evidence type="ECO:0000256" key="1">
    <source>
        <dbReference type="SAM" id="SignalP"/>
    </source>
</evidence>
<comment type="caution">
    <text evidence="2">The sequence shown here is derived from an EMBL/GenBank/DDBJ whole genome shotgun (WGS) entry which is preliminary data.</text>
</comment>
<dbReference type="SMR" id="A0A1J6JJ28"/>
<dbReference type="AlphaFoldDB" id="A0A1J6JJ28"/>
<dbReference type="EMBL" id="MJEQ01037184">
    <property type="protein sequence ID" value="OIT06945.1"/>
    <property type="molecule type" value="Genomic_DNA"/>
</dbReference>
<dbReference type="Proteomes" id="UP000187609">
    <property type="component" value="Unassembled WGS sequence"/>
</dbReference>
<keyword evidence="1" id="KW-0732">Signal</keyword>
<sequence length="97" mass="10835">MESSKKLVAVFLVCMVMLSSSVHVSKAHEQQKSNAQIFKESVARVTAEYTICFNECEKACIDQGLGYTHCEMKCDSHCNAKLIKGIYTNNVTLIRAK</sequence>
<protein>
    <recommendedName>
        <fullName evidence="4">Major pollen allergen ole e 6</fullName>
    </recommendedName>
</protein>
<dbReference type="PANTHER" id="PTHR35632:SF1">
    <property type="entry name" value="MAJOR POLLEN ALLERGEN OLE E 6-LIKE"/>
    <property type="match status" value="1"/>
</dbReference>
<feature type="chain" id="PRO_5012136811" description="Major pollen allergen ole e 6" evidence="1">
    <location>
        <begin position="28"/>
        <end position="97"/>
    </location>
</feature>
<proteinExistence type="predicted"/>
<dbReference type="PANTHER" id="PTHR35632">
    <property type="entry name" value="MAJOR POLLEN ALLERGEN OLE E 6-LIKE"/>
    <property type="match status" value="1"/>
</dbReference>
<dbReference type="Pfam" id="PF09253">
    <property type="entry name" value="Ole_e_6"/>
    <property type="match status" value="1"/>
</dbReference>
<gene>
    <name evidence="2" type="ORF">A4A49_23884</name>
</gene>
<organism evidence="2 3">
    <name type="scientific">Nicotiana attenuata</name>
    <name type="common">Coyote tobacco</name>
    <dbReference type="NCBI Taxonomy" id="49451"/>
    <lineage>
        <taxon>Eukaryota</taxon>
        <taxon>Viridiplantae</taxon>
        <taxon>Streptophyta</taxon>
        <taxon>Embryophyta</taxon>
        <taxon>Tracheophyta</taxon>
        <taxon>Spermatophyta</taxon>
        <taxon>Magnoliopsida</taxon>
        <taxon>eudicotyledons</taxon>
        <taxon>Gunneridae</taxon>
        <taxon>Pentapetalae</taxon>
        <taxon>asterids</taxon>
        <taxon>lamiids</taxon>
        <taxon>Solanales</taxon>
        <taxon>Solanaceae</taxon>
        <taxon>Nicotianoideae</taxon>
        <taxon>Nicotianeae</taxon>
        <taxon>Nicotiana</taxon>
    </lineage>
</organism>
<dbReference type="SUPFAM" id="SSF111388">
    <property type="entry name" value="Pollen allergen ole e 6"/>
    <property type="match status" value="1"/>
</dbReference>
<dbReference type="InterPro" id="IPR015333">
    <property type="entry name" value="Pollen_allergen_ole-e-6"/>
</dbReference>
<evidence type="ECO:0000313" key="3">
    <source>
        <dbReference type="Proteomes" id="UP000187609"/>
    </source>
</evidence>
<dbReference type="OMA" id="YTRCEMK"/>
<evidence type="ECO:0000313" key="2">
    <source>
        <dbReference type="EMBL" id="OIT06945.1"/>
    </source>
</evidence>
<reference evidence="2" key="1">
    <citation type="submission" date="2016-11" db="EMBL/GenBank/DDBJ databases">
        <title>The genome of Nicotiana attenuata.</title>
        <authorList>
            <person name="Xu S."/>
            <person name="Brockmoeller T."/>
            <person name="Gaquerel E."/>
            <person name="Navarro A."/>
            <person name="Kuhl H."/>
            <person name="Gase K."/>
            <person name="Ling Z."/>
            <person name="Zhou W."/>
            <person name="Kreitzer C."/>
            <person name="Stanke M."/>
            <person name="Tang H."/>
            <person name="Lyons E."/>
            <person name="Pandey P."/>
            <person name="Pandey S.P."/>
            <person name="Timmermann B."/>
            <person name="Baldwin I.T."/>
        </authorList>
    </citation>
    <scope>NUCLEOTIDE SEQUENCE [LARGE SCALE GENOMIC DNA]</scope>
    <source>
        <strain evidence="2">UT</strain>
    </source>
</reference>
<name>A0A1J6JJ28_NICAT</name>
<dbReference type="Gramene" id="OIT06945">
    <property type="protein sequence ID" value="OIT06945"/>
    <property type="gene ID" value="A4A49_23884"/>
</dbReference>
<dbReference type="Gene3D" id="1.10.287.720">
    <property type="entry name" value="Pollen allergen ole e 6"/>
    <property type="match status" value="1"/>
</dbReference>
<dbReference type="InterPro" id="IPR036466">
    <property type="entry name" value="Pollen_allergen_ole-e-6_sf"/>
</dbReference>